<organism evidence="2 3">
    <name type="scientific">Neptunicoccus cionae</name>
    <dbReference type="NCBI Taxonomy" id="2035344"/>
    <lineage>
        <taxon>Bacteria</taxon>
        <taxon>Pseudomonadati</taxon>
        <taxon>Pseudomonadota</taxon>
        <taxon>Alphaproteobacteria</taxon>
        <taxon>Rhodobacterales</taxon>
        <taxon>Paracoccaceae</taxon>
        <taxon>Neptunicoccus</taxon>
    </lineage>
</organism>
<comment type="caution">
    <text evidence="2">The sequence shown here is derived from an EMBL/GenBank/DDBJ whole genome shotgun (WGS) entry which is preliminary data.</text>
</comment>
<feature type="chain" id="PRO_5037985010" evidence="1">
    <location>
        <begin position="22"/>
        <end position="116"/>
    </location>
</feature>
<evidence type="ECO:0000313" key="2">
    <source>
        <dbReference type="EMBL" id="GGA17531.1"/>
    </source>
</evidence>
<gene>
    <name evidence="2" type="ORF">GCM10011498_17670</name>
</gene>
<accession>A0A916QW40</accession>
<sequence length="116" mass="12503">MIGRIFIFIVALQLAMTSAFSHVMAMTEHCAEPIALHVQCGDSFGVQEQATDVAEDTEQDSKASGMVYCTGNICTEQLANLAPALLETVSNADLYPAEPQMALQSVFLSQLRPPLV</sequence>
<keyword evidence="3" id="KW-1185">Reference proteome</keyword>
<dbReference type="RefSeq" id="WP_188673532.1">
    <property type="nucleotide sequence ID" value="NZ_BMKA01000002.1"/>
</dbReference>
<keyword evidence="1" id="KW-0732">Signal</keyword>
<dbReference type="AlphaFoldDB" id="A0A916QW40"/>
<evidence type="ECO:0000313" key="3">
    <source>
        <dbReference type="Proteomes" id="UP000628017"/>
    </source>
</evidence>
<protein>
    <submittedName>
        <fullName evidence="2">Uncharacterized protein</fullName>
    </submittedName>
</protein>
<dbReference type="EMBL" id="BMKA01000002">
    <property type="protein sequence ID" value="GGA17531.1"/>
    <property type="molecule type" value="Genomic_DNA"/>
</dbReference>
<evidence type="ECO:0000256" key="1">
    <source>
        <dbReference type="SAM" id="SignalP"/>
    </source>
</evidence>
<reference evidence="2" key="1">
    <citation type="journal article" date="2014" name="Int. J. Syst. Evol. Microbiol.">
        <title>Complete genome sequence of Corynebacterium casei LMG S-19264T (=DSM 44701T), isolated from a smear-ripened cheese.</title>
        <authorList>
            <consortium name="US DOE Joint Genome Institute (JGI-PGF)"/>
            <person name="Walter F."/>
            <person name="Albersmeier A."/>
            <person name="Kalinowski J."/>
            <person name="Ruckert C."/>
        </authorList>
    </citation>
    <scope>NUCLEOTIDE SEQUENCE</scope>
    <source>
        <strain evidence="2">CGMCC 1.15880</strain>
    </source>
</reference>
<dbReference type="Proteomes" id="UP000628017">
    <property type="component" value="Unassembled WGS sequence"/>
</dbReference>
<reference evidence="2" key="2">
    <citation type="submission" date="2020-09" db="EMBL/GenBank/DDBJ databases">
        <authorList>
            <person name="Sun Q."/>
            <person name="Zhou Y."/>
        </authorList>
    </citation>
    <scope>NUCLEOTIDE SEQUENCE</scope>
    <source>
        <strain evidence="2">CGMCC 1.15880</strain>
    </source>
</reference>
<proteinExistence type="predicted"/>
<name>A0A916QW40_9RHOB</name>
<feature type="signal peptide" evidence="1">
    <location>
        <begin position="1"/>
        <end position="21"/>
    </location>
</feature>